<feature type="domain" description="Aldehyde dehydrogenase" evidence="4">
    <location>
        <begin position="18"/>
        <end position="142"/>
    </location>
</feature>
<dbReference type="InterPro" id="IPR016161">
    <property type="entry name" value="Ald_DH/histidinol_DH"/>
</dbReference>
<keyword evidence="2" id="KW-0520">NAD</keyword>
<dbReference type="GO" id="GO:0008802">
    <property type="term" value="F:betaine-aldehyde dehydrogenase (NAD+) activity"/>
    <property type="evidence" value="ECO:0007669"/>
    <property type="project" value="UniProtKB-EC"/>
</dbReference>
<dbReference type="Proteomes" id="UP000255192">
    <property type="component" value="Unassembled WGS sequence"/>
</dbReference>
<evidence type="ECO:0000313" key="6">
    <source>
        <dbReference type="Proteomes" id="UP000255192"/>
    </source>
</evidence>
<dbReference type="SUPFAM" id="SSF53720">
    <property type="entry name" value="ALDH-like"/>
    <property type="match status" value="1"/>
</dbReference>
<organism evidence="5 6">
    <name type="scientific">Klebsiella pneumoniae</name>
    <dbReference type="NCBI Taxonomy" id="573"/>
    <lineage>
        <taxon>Bacteria</taxon>
        <taxon>Pseudomonadati</taxon>
        <taxon>Pseudomonadota</taxon>
        <taxon>Gammaproteobacteria</taxon>
        <taxon>Enterobacterales</taxon>
        <taxon>Enterobacteriaceae</taxon>
        <taxon>Klebsiella/Raoultella group</taxon>
        <taxon>Klebsiella</taxon>
        <taxon>Klebsiella pneumoniae complex</taxon>
    </lineage>
</organism>
<dbReference type="AlphaFoldDB" id="A0A378A828"/>
<dbReference type="Gene3D" id="3.40.605.10">
    <property type="entry name" value="Aldehyde Dehydrogenase, Chain A, domain 1"/>
    <property type="match status" value="1"/>
</dbReference>
<proteinExistence type="predicted"/>
<reference evidence="5 6" key="1">
    <citation type="submission" date="2018-06" db="EMBL/GenBank/DDBJ databases">
        <authorList>
            <consortium name="Pathogen Informatics"/>
            <person name="Doyle S."/>
        </authorList>
    </citation>
    <scope>NUCLEOTIDE SEQUENCE [LARGE SCALE GENOMIC DNA]</scope>
    <source>
        <strain evidence="5 6">NCTC204</strain>
    </source>
</reference>
<protein>
    <submittedName>
        <fullName evidence="5">Putative aldehyde dehydrogenase</fullName>
        <ecNumber evidence="5">1.2.1.8</ecNumber>
    </submittedName>
</protein>
<evidence type="ECO:0000256" key="1">
    <source>
        <dbReference type="ARBA" id="ARBA00023002"/>
    </source>
</evidence>
<feature type="region of interest" description="Disordered" evidence="3">
    <location>
        <begin position="143"/>
        <end position="190"/>
    </location>
</feature>
<gene>
    <name evidence="5" type="primary">betB_4</name>
    <name evidence="5" type="ORF">NCTC204_03027</name>
</gene>
<evidence type="ECO:0000313" key="5">
    <source>
        <dbReference type="EMBL" id="STV02870.1"/>
    </source>
</evidence>
<dbReference type="EC" id="1.2.1.8" evidence="5"/>
<dbReference type="InterPro" id="IPR015590">
    <property type="entry name" value="Aldehyde_DH_dom"/>
</dbReference>
<dbReference type="InterPro" id="IPR016162">
    <property type="entry name" value="Ald_DH_N"/>
</dbReference>
<sequence length="190" mass="20364">MDELDIFIGGQWRRGGGNLMHSQFPADGAINAALHAASLDDLQEAIDSADRAWREPTWRAMLPHQRAKILHKVADLIEAQLDELTQKQSRDNGKPLAEARGLVMSAAGTARYFAAACELLEGELPTPRQADLLTLSRYEAAGRGGGDHPVELADRQRNAEGGPGDRRRKCGDPQTGGSHAAHGAGAGEDL</sequence>
<dbReference type="EMBL" id="UGMD01000002">
    <property type="protein sequence ID" value="STV02870.1"/>
    <property type="molecule type" value="Genomic_DNA"/>
</dbReference>
<dbReference type="PANTHER" id="PTHR11699">
    <property type="entry name" value="ALDEHYDE DEHYDROGENASE-RELATED"/>
    <property type="match status" value="1"/>
</dbReference>
<dbReference type="Pfam" id="PF00171">
    <property type="entry name" value="Aldedh"/>
    <property type="match status" value="1"/>
</dbReference>
<evidence type="ECO:0000259" key="4">
    <source>
        <dbReference type="Pfam" id="PF00171"/>
    </source>
</evidence>
<keyword evidence="1 5" id="KW-0560">Oxidoreductase</keyword>
<evidence type="ECO:0000256" key="3">
    <source>
        <dbReference type="SAM" id="MobiDB-lite"/>
    </source>
</evidence>
<accession>A0A378A828</accession>
<feature type="compositionally biased region" description="Basic and acidic residues" evidence="3">
    <location>
        <begin position="145"/>
        <end position="158"/>
    </location>
</feature>
<evidence type="ECO:0000256" key="2">
    <source>
        <dbReference type="ARBA" id="ARBA00023027"/>
    </source>
</evidence>
<name>A0A378A828_KLEPN</name>